<dbReference type="InterPro" id="IPR000073">
    <property type="entry name" value="AB_hydrolase_1"/>
</dbReference>
<keyword evidence="3" id="KW-1185">Reference proteome</keyword>
<comment type="caution">
    <text evidence="2">The sequence shown here is derived from an EMBL/GenBank/DDBJ whole genome shotgun (WGS) entry which is preliminary data.</text>
</comment>
<dbReference type="RefSeq" id="WP_181339202.1">
    <property type="nucleotide sequence ID" value="NZ_JAAKDE010000008.1"/>
</dbReference>
<name>A0A8J6HZ62_9FIRM</name>
<dbReference type="EMBL" id="JAAKDE010000008">
    <property type="protein sequence ID" value="MBA2132745.1"/>
    <property type="molecule type" value="Genomic_DNA"/>
</dbReference>
<dbReference type="PRINTS" id="PR00111">
    <property type="entry name" value="ABHYDROLASE"/>
</dbReference>
<dbReference type="InterPro" id="IPR029058">
    <property type="entry name" value="AB_hydrolase_fold"/>
</dbReference>
<feature type="domain" description="Peptidase S9 prolyl oligopeptidase catalytic" evidence="1">
    <location>
        <begin position="54"/>
        <end position="254"/>
    </location>
</feature>
<organism evidence="2 3">
    <name type="scientific">Capillibacterium thermochitinicola</name>
    <dbReference type="NCBI Taxonomy" id="2699427"/>
    <lineage>
        <taxon>Bacteria</taxon>
        <taxon>Bacillati</taxon>
        <taxon>Bacillota</taxon>
        <taxon>Capillibacterium</taxon>
    </lineage>
</organism>
<dbReference type="GO" id="GO:0006508">
    <property type="term" value="P:proteolysis"/>
    <property type="evidence" value="ECO:0007669"/>
    <property type="project" value="InterPro"/>
</dbReference>
<dbReference type="PANTHER" id="PTHR43265">
    <property type="entry name" value="ESTERASE ESTD"/>
    <property type="match status" value="1"/>
</dbReference>
<protein>
    <submittedName>
        <fullName evidence="2">Alpha/beta fold hydrolase</fullName>
    </submittedName>
</protein>
<dbReference type="Pfam" id="PF00326">
    <property type="entry name" value="Peptidase_S9"/>
    <property type="match status" value="1"/>
</dbReference>
<evidence type="ECO:0000259" key="1">
    <source>
        <dbReference type="Pfam" id="PF00326"/>
    </source>
</evidence>
<evidence type="ECO:0000313" key="2">
    <source>
        <dbReference type="EMBL" id="MBA2132745.1"/>
    </source>
</evidence>
<dbReference type="InterPro" id="IPR053145">
    <property type="entry name" value="AB_hydrolase_Est10"/>
</dbReference>
<accession>A0A8J6HZ62</accession>
<dbReference type="AlphaFoldDB" id="A0A8J6HZ62"/>
<dbReference type="GO" id="GO:0052689">
    <property type="term" value="F:carboxylic ester hydrolase activity"/>
    <property type="evidence" value="ECO:0007669"/>
    <property type="project" value="TreeGrafter"/>
</dbReference>
<dbReference type="PANTHER" id="PTHR43265:SF1">
    <property type="entry name" value="ESTERASE ESTD"/>
    <property type="match status" value="1"/>
</dbReference>
<dbReference type="SUPFAM" id="SSF53474">
    <property type="entry name" value="alpha/beta-Hydrolases"/>
    <property type="match status" value="1"/>
</dbReference>
<reference evidence="2" key="1">
    <citation type="submission" date="2020-06" db="EMBL/GenBank/DDBJ databases">
        <title>Novel chitinolytic bacterium.</title>
        <authorList>
            <person name="Ungkulpasvich U."/>
            <person name="Kosugi A."/>
            <person name="Uke A."/>
        </authorList>
    </citation>
    <scope>NUCLEOTIDE SEQUENCE</scope>
    <source>
        <strain evidence="2">UUS1-1</strain>
    </source>
</reference>
<dbReference type="GO" id="GO:0008236">
    <property type="term" value="F:serine-type peptidase activity"/>
    <property type="evidence" value="ECO:0007669"/>
    <property type="project" value="InterPro"/>
</dbReference>
<evidence type="ECO:0000313" key="3">
    <source>
        <dbReference type="Proteomes" id="UP000657177"/>
    </source>
</evidence>
<keyword evidence="2" id="KW-0378">Hydrolase</keyword>
<dbReference type="Gene3D" id="3.40.50.1820">
    <property type="entry name" value="alpha/beta hydrolase"/>
    <property type="match status" value="1"/>
</dbReference>
<proteinExistence type="predicted"/>
<dbReference type="Proteomes" id="UP000657177">
    <property type="component" value="Unassembled WGS sequence"/>
</dbReference>
<sequence>MQKPIELVVKGKTLRGMYHYPDGDGIYPTVILFHGFTGNKLEPHRIFLKLSRRLTASGLAVIRFDFSGSGESDGDFEEMTFSSEVFEAQEILKFVSYLPTTDAERIGLVGLSMGGAVASIIAGNNPSTVKALVLWAAADIDTIMGIYRQQEKKGYFLRNEHGQIDIGGLWLNENFYADLGKWNTYETLQAYQGPALILHGTGDEVVPPTTAEQYQAALGGRARLIYIPEADHTFNRHAWEEQVLTETTKFLTNTLF</sequence>
<dbReference type="InterPro" id="IPR001375">
    <property type="entry name" value="Peptidase_S9_cat"/>
</dbReference>
<gene>
    <name evidence="2" type="ORF">G5B42_04200</name>
</gene>